<sequence>MLGFVVSDRLRMRLAAYRVDPQYNGNIATQQWGSGLANKFLYSYDKVNRLTNGTSTGIAMSEVIDYDVMGNINTFSRDGGAARLYVYTGNRLNHVEWVTNAYFYDGNGNATTDGRNGTTLSYNYLNLPATVTKTTPALSITYTYDANGRKLKKVNNTTATTRQYIEGIEYKGSTIDFIHTEEGIARNTSGVYSYEYHLRDHLGNVRYTFNKNATTGLLTKLQEDNYYPFGKQKSVVTGLNKYLYNSKELQTELGQLDYGARFYDPEIGRWNVIDPLAEKMRRYSSYAFVYNNPLRFVDPDGMEGTDWVLYSTDLGSYARWDDNVTDQASATARYGSSALYAGKQANYTSVDGYSILLNSDKTWQYNAPLLGPSSTGPSLSESIQQRMPVLNLAEGIATVSAIAASGGLGAAESGTSYLLGQAARKSEFMTGLANYSFSTGRNIAATLTEQLSMAEITANPTMGTVVKSLGTMKDTRWFGWNKMQYSHKALDGSKTTIHYVGKFADDVLKAVDDFKFK</sequence>
<dbReference type="AlphaFoldDB" id="A0A4R0N8G5"/>
<dbReference type="NCBIfam" id="TIGR03696">
    <property type="entry name" value="Rhs_assc_core"/>
    <property type="match status" value="1"/>
</dbReference>
<dbReference type="OrthoDB" id="1191296at2"/>
<dbReference type="Proteomes" id="UP000293347">
    <property type="component" value="Unassembled WGS sequence"/>
</dbReference>
<name>A0A4R0N8G5_9SPHI</name>
<proteinExistence type="predicted"/>
<evidence type="ECO:0000313" key="2">
    <source>
        <dbReference type="Proteomes" id="UP000293347"/>
    </source>
</evidence>
<keyword evidence="2" id="KW-1185">Reference proteome</keyword>
<gene>
    <name evidence="1" type="ORF">EZ437_21430</name>
</gene>
<dbReference type="PANTHER" id="PTHR32305:SF15">
    <property type="entry name" value="PROTEIN RHSA-RELATED"/>
    <property type="match status" value="1"/>
</dbReference>
<dbReference type="Gene3D" id="2.180.10.10">
    <property type="entry name" value="RHS repeat-associated core"/>
    <property type="match status" value="1"/>
</dbReference>
<accession>A0A4R0N8G5</accession>
<organism evidence="1 2">
    <name type="scientific">Pedobacter psychroterrae</name>
    <dbReference type="NCBI Taxonomy" id="2530453"/>
    <lineage>
        <taxon>Bacteria</taxon>
        <taxon>Pseudomonadati</taxon>
        <taxon>Bacteroidota</taxon>
        <taxon>Sphingobacteriia</taxon>
        <taxon>Sphingobacteriales</taxon>
        <taxon>Sphingobacteriaceae</taxon>
        <taxon>Pedobacter</taxon>
    </lineage>
</organism>
<dbReference type="InterPro" id="IPR050708">
    <property type="entry name" value="T6SS_VgrG/RHS"/>
</dbReference>
<dbReference type="EMBL" id="SJSL01000013">
    <property type="protein sequence ID" value="TCC96390.1"/>
    <property type="molecule type" value="Genomic_DNA"/>
</dbReference>
<dbReference type="InterPro" id="IPR022385">
    <property type="entry name" value="Rhs_assc_core"/>
</dbReference>
<comment type="caution">
    <text evidence="1">The sequence shown here is derived from an EMBL/GenBank/DDBJ whole genome shotgun (WGS) entry which is preliminary data.</text>
</comment>
<reference evidence="1 2" key="1">
    <citation type="submission" date="2019-02" db="EMBL/GenBank/DDBJ databases">
        <title>Pedobacter sp. RP-1-14 sp. nov., isolated from Arctic soil.</title>
        <authorList>
            <person name="Dahal R.H."/>
        </authorList>
    </citation>
    <scope>NUCLEOTIDE SEQUENCE [LARGE SCALE GENOMIC DNA]</scope>
    <source>
        <strain evidence="1 2">RP-1-14</strain>
    </source>
</reference>
<protein>
    <submittedName>
        <fullName evidence="1">RHS repeat-associated core domain-containing protein</fullName>
    </submittedName>
</protein>
<evidence type="ECO:0000313" key="1">
    <source>
        <dbReference type="EMBL" id="TCC96390.1"/>
    </source>
</evidence>
<dbReference type="PANTHER" id="PTHR32305">
    <property type="match status" value="1"/>
</dbReference>